<dbReference type="Proteomes" id="UP000441717">
    <property type="component" value="Unassembled WGS sequence"/>
</dbReference>
<sequence>MAGRIEFKAQFFKEGDVYVGLSPELNISSFGDTIQEAKKSLVEAVEVFLEECAKMGTLEEVLEEAGFMKNQDTWTYRRSVDEEKLVVSM</sequence>
<dbReference type="Gene3D" id="3.30.160.250">
    <property type="match status" value="1"/>
</dbReference>
<evidence type="ECO:0000313" key="2">
    <source>
        <dbReference type="Proteomes" id="UP000441717"/>
    </source>
</evidence>
<evidence type="ECO:0000313" key="1">
    <source>
        <dbReference type="EMBL" id="MQL51404.1"/>
    </source>
</evidence>
<reference evidence="1 2" key="1">
    <citation type="submission" date="2019-10" db="EMBL/GenBank/DDBJ databases">
        <title>Comparative genomics of sulfur disproportionating microorganisms.</title>
        <authorList>
            <person name="Ward L.M."/>
            <person name="Bertran E."/>
            <person name="Johnston D."/>
        </authorList>
    </citation>
    <scope>NUCLEOTIDE SEQUENCE [LARGE SCALE GENOMIC DNA]</scope>
    <source>
        <strain evidence="1 2">DSM 14055</strain>
    </source>
</reference>
<comment type="caution">
    <text evidence="1">The sequence shown here is derived from an EMBL/GenBank/DDBJ whole genome shotgun (WGS) entry which is preliminary data.</text>
</comment>
<dbReference type="SUPFAM" id="SSF143100">
    <property type="entry name" value="TTHA1013/TTHA0281-like"/>
    <property type="match status" value="1"/>
</dbReference>
<gene>
    <name evidence="1" type="ORF">GFC01_03830</name>
</gene>
<keyword evidence="2" id="KW-1185">Reference proteome</keyword>
<dbReference type="OrthoDB" id="573854at2"/>
<protein>
    <submittedName>
        <fullName evidence="1">Type II toxin-antitoxin system HicB family antitoxin</fullName>
    </submittedName>
</protein>
<accession>A0A6N7IN95</accession>
<dbReference type="InterPro" id="IPR035069">
    <property type="entry name" value="TTHA1013/TTHA0281-like"/>
</dbReference>
<proteinExistence type="predicted"/>
<name>A0A6N7IN95_9FIRM</name>
<organism evidence="1 2">
    <name type="scientific">Desulfofundulus thermobenzoicus</name>
    <dbReference type="NCBI Taxonomy" id="29376"/>
    <lineage>
        <taxon>Bacteria</taxon>
        <taxon>Bacillati</taxon>
        <taxon>Bacillota</taxon>
        <taxon>Clostridia</taxon>
        <taxon>Eubacteriales</taxon>
        <taxon>Peptococcaceae</taxon>
        <taxon>Desulfofundulus</taxon>
    </lineage>
</organism>
<dbReference type="AlphaFoldDB" id="A0A6N7IN95"/>
<dbReference type="EMBL" id="WHYR01000007">
    <property type="protein sequence ID" value="MQL51404.1"/>
    <property type="molecule type" value="Genomic_DNA"/>
</dbReference>
<dbReference type="RefSeq" id="WP_152945334.1">
    <property type="nucleotide sequence ID" value="NZ_WHYR01000007.1"/>
</dbReference>